<feature type="region of interest" description="Disordered" evidence="2">
    <location>
        <begin position="204"/>
        <end position="239"/>
    </location>
</feature>
<keyword evidence="1" id="KW-0175">Coiled coil</keyword>
<feature type="compositionally biased region" description="Basic and acidic residues" evidence="2">
    <location>
        <begin position="229"/>
        <end position="239"/>
    </location>
</feature>
<dbReference type="EMBL" id="FO082272">
    <property type="protein sequence ID" value="CCO66239.1"/>
    <property type="molecule type" value="Genomic_DNA"/>
</dbReference>
<organism evidence="3 4">
    <name type="scientific">Bathycoccus prasinos</name>
    <dbReference type="NCBI Taxonomy" id="41875"/>
    <lineage>
        <taxon>Eukaryota</taxon>
        <taxon>Viridiplantae</taxon>
        <taxon>Chlorophyta</taxon>
        <taxon>Mamiellophyceae</taxon>
        <taxon>Mamiellales</taxon>
        <taxon>Bathycoccaceae</taxon>
        <taxon>Bathycoccus</taxon>
    </lineage>
</organism>
<dbReference type="STRING" id="41875.K8FHW8"/>
<protein>
    <submittedName>
        <fullName evidence="3">Charged multivesicular body protein 2a</fullName>
    </submittedName>
</protein>
<dbReference type="Gene3D" id="6.10.140.1230">
    <property type="match status" value="1"/>
</dbReference>
<dbReference type="Proteomes" id="UP000198341">
    <property type="component" value="Chromosome 7"/>
</dbReference>
<dbReference type="InterPro" id="IPR005024">
    <property type="entry name" value="Snf7_fam"/>
</dbReference>
<keyword evidence="4" id="KW-1185">Reference proteome</keyword>
<dbReference type="GeneID" id="19014772"/>
<name>K8FHW8_9CHLO</name>
<dbReference type="AlphaFoldDB" id="K8FHW8"/>
<dbReference type="KEGG" id="bpg:Bathy07g02830"/>
<dbReference type="GO" id="GO:0007034">
    <property type="term" value="P:vacuolar transport"/>
    <property type="evidence" value="ECO:0007669"/>
    <property type="project" value="InterPro"/>
</dbReference>
<evidence type="ECO:0000256" key="1">
    <source>
        <dbReference type="SAM" id="Coils"/>
    </source>
</evidence>
<reference evidence="3 4" key="1">
    <citation type="submission" date="2011-10" db="EMBL/GenBank/DDBJ databases">
        <authorList>
            <person name="Genoscope - CEA"/>
        </authorList>
    </citation>
    <scope>NUCLEOTIDE SEQUENCE [LARGE SCALE GENOMIC DNA]</scope>
    <source>
        <strain evidence="3 4">RCC 1105</strain>
    </source>
</reference>
<evidence type="ECO:0000313" key="4">
    <source>
        <dbReference type="Proteomes" id="UP000198341"/>
    </source>
</evidence>
<dbReference type="RefSeq" id="XP_007512151.1">
    <property type="nucleotide sequence ID" value="XM_007512089.1"/>
</dbReference>
<dbReference type="Pfam" id="PF03357">
    <property type="entry name" value="Snf7"/>
    <property type="match status" value="1"/>
</dbReference>
<dbReference type="OrthoDB" id="5594417at2759"/>
<feature type="coiled-coil region" evidence="1">
    <location>
        <begin position="15"/>
        <end position="46"/>
    </location>
</feature>
<gene>
    <name evidence="3" type="ORF">Bathy07g02830</name>
</gene>
<sequence>MWSLFQKKKTPSEILREHKRTLDKSIRELDRERTQMQNQEKKLTLEIKRTAKANQLGAVKVMAKDLVRTRHSITKFYALKSQLQGVSLRMQTLKSTQAMADAMRGVTKAMGQMNKKLNLPAVAQIMKEFEKQNEKMEMTTETMGDALDDAFEQEGEDEESEELVNAVLDELGCAVNGDLVSVPTSKAGEGKKVEVVQEEKKEAVLEDAGSIGGGGVENSNNNGGIDDDLQARLDNLRKT</sequence>
<evidence type="ECO:0000313" key="3">
    <source>
        <dbReference type="EMBL" id="CCO66239.1"/>
    </source>
</evidence>
<dbReference type="PANTHER" id="PTHR10476">
    <property type="entry name" value="CHARGED MULTIVESICULAR BODY PROTEIN"/>
    <property type="match status" value="1"/>
</dbReference>
<evidence type="ECO:0000256" key="2">
    <source>
        <dbReference type="SAM" id="MobiDB-lite"/>
    </source>
</evidence>
<accession>K8FHW8</accession>
<proteinExistence type="predicted"/>
<dbReference type="eggNOG" id="KOG3230">
    <property type="taxonomic scope" value="Eukaryota"/>
</dbReference>